<evidence type="ECO:0000256" key="2">
    <source>
        <dbReference type="ARBA" id="ARBA00002659"/>
    </source>
</evidence>
<evidence type="ECO:0000313" key="18">
    <source>
        <dbReference type="Proteomes" id="UP000049855"/>
    </source>
</evidence>
<feature type="binding site" evidence="15">
    <location>
        <begin position="72"/>
        <end position="73"/>
    </location>
    <ligand>
        <name>ATP</name>
        <dbReference type="ChEBI" id="CHEBI:30616"/>
    </ligand>
</feature>
<comment type="similarity">
    <text evidence="15">Belongs to the phosphofructokinase type A (PFKA) family. ATP-dependent PFK group I subfamily. Prokaryotic clade 'B1' sub-subfamily.</text>
</comment>
<comment type="cofactor">
    <cofactor evidence="1 15">
        <name>Mg(2+)</name>
        <dbReference type="ChEBI" id="CHEBI:18420"/>
    </cofactor>
</comment>
<evidence type="ECO:0000256" key="11">
    <source>
        <dbReference type="ARBA" id="ARBA00022840"/>
    </source>
</evidence>
<dbReference type="Pfam" id="PF00365">
    <property type="entry name" value="PFK"/>
    <property type="match status" value="1"/>
</dbReference>
<dbReference type="InterPro" id="IPR012003">
    <property type="entry name" value="ATP_PFK_prok-type"/>
</dbReference>
<dbReference type="GO" id="GO:0005524">
    <property type="term" value="F:ATP binding"/>
    <property type="evidence" value="ECO:0007669"/>
    <property type="project" value="UniProtKB-UniRule"/>
</dbReference>
<keyword evidence="6 15" id="KW-0021">Allosteric enzyme</keyword>
<comment type="caution">
    <text evidence="15">Lacks conserved residue(s) required for the propagation of feature annotation.</text>
</comment>
<protein>
    <recommendedName>
        <fullName evidence="15">ATP-dependent 6-phosphofructokinase</fullName>
        <shortName evidence="15">ATP-PFK</shortName>
        <shortName evidence="15">Phosphofructokinase</shortName>
        <ecNumber evidence="15">2.7.1.11</ecNumber>
    </recommendedName>
    <alternativeName>
        <fullName evidence="15">Phosphohexokinase</fullName>
    </alternativeName>
</protein>
<feature type="binding site" evidence="15">
    <location>
        <position position="11"/>
    </location>
    <ligand>
        <name>ATP</name>
        <dbReference type="ChEBI" id="CHEBI:30616"/>
    </ligand>
</feature>
<dbReference type="EC" id="2.7.1.11" evidence="15"/>
<evidence type="ECO:0000256" key="1">
    <source>
        <dbReference type="ARBA" id="ARBA00001946"/>
    </source>
</evidence>
<keyword evidence="12 15" id="KW-0460">Magnesium</keyword>
<feature type="binding site" evidence="15">
    <location>
        <begin position="102"/>
        <end position="105"/>
    </location>
    <ligand>
        <name>ATP</name>
        <dbReference type="ChEBI" id="CHEBI:30616"/>
    </ligand>
</feature>
<dbReference type="HAMAP" id="MF_00339">
    <property type="entry name" value="Phosphofructokinase_I_B1"/>
    <property type="match status" value="1"/>
</dbReference>
<sequence length="319" mass="33613">MKKIAVITSGGDCPGMNAAIRAVVRVALTYGIEVWGIRNGYAGMIADDMTKLDSRSVGDIIQKGGTFLGTARSEEFRTLKGQQKAADNLQAHGIEGLVVIGGDGSLTGAKQLSGLGIKIIGLPGTIDNDIWGTDYTIGFDTAVNTALDAINKLRDTASAHGRVMLVEVMGRACGWIALTAGLAGGAEIILVPEQPFSSDNICKKLVESRSKGKKYSIIVVAEGAGSAMELGKYISAKTGLETRVSVIGHIQRGGAPTVADRLLASRLAERAVRALVEGRSDIMIGYKNNQCVEVPITDAVGKKKDIDPELYRLADVLSQ</sequence>
<dbReference type="InterPro" id="IPR015912">
    <property type="entry name" value="Phosphofructokinase_CS"/>
</dbReference>
<evidence type="ECO:0000256" key="12">
    <source>
        <dbReference type="ARBA" id="ARBA00022842"/>
    </source>
</evidence>
<organism evidence="17 18">
    <name type="scientific">Sporomusa ovata</name>
    <dbReference type="NCBI Taxonomy" id="2378"/>
    <lineage>
        <taxon>Bacteria</taxon>
        <taxon>Bacillati</taxon>
        <taxon>Bacillota</taxon>
        <taxon>Negativicutes</taxon>
        <taxon>Selenomonadales</taxon>
        <taxon>Sporomusaceae</taxon>
        <taxon>Sporomusa</taxon>
    </lineage>
</organism>
<dbReference type="PANTHER" id="PTHR13697">
    <property type="entry name" value="PHOSPHOFRUCTOKINASE"/>
    <property type="match status" value="1"/>
</dbReference>
<evidence type="ECO:0000259" key="16">
    <source>
        <dbReference type="Pfam" id="PF00365"/>
    </source>
</evidence>
<dbReference type="PROSITE" id="PS00433">
    <property type="entry name" value="PHOSPHOFRUCTOKINASE"/>
    <property type="match status" value="1"/>
</dbReference>
<comment type="subunit">
    <text evidence="15">Homotetramer.</text>
</comment>
<dbReference type="GO" id="GO:0006002">
    <property type="term" value="P:fructose 6-phosphate metabolic process"/>
    <property type="evidence" value="ECO:0007669"/>
    <property type="project" value="UniProtKB-UniRule"/>
</dbReference>
<keyword evidence="7 15" id="KW-0808">Transferase</keyword>
<evidence type="ECO:0000256" key="10">
    <source>
        <dbReference type="ARBA" id="ARBA00022777"/>
    </source>
</evidence>
<dbReference type="InterPro" id="IPR022953">
    <property type="entry name" value="ATP_PFK"/>
</dbReference>
<feature type="active site" description="Proton acceptor" evidence="15">
    <location>
        <position position="127"/>
    </location>
</feature>
<evidence type="ECO:0000256" key="4">
    <source>
        <dbReference type="ARBA" id="ARBA00004679"/>
    </source>
</evidence>
<evidence type="ECO:0000256" key="9">
    <source>
        <dbReference type="ARBA" id="ARBA00022741"/>
    </source>
</evidence>
<keyword evidence="5 15" id="KW-0963">Cytoplasm</keyword>
<name>A0A0U1L7A7_9FIRM</name>
<keyword evidence="11 15" id="KW-0067">ATP-binding</keyword>
<dbReference type="GO" id="GO:0005945">
    <property type="term" value="C:6-phosphofructokinase complex"/>
    <property type="evidence" value="ECO:0007669"/>
    <property type="project" value="TreeGrafter"/>
</dbReference>
<comment type="pathway">
    <text evidence="4 15">Carbohydrate degradation; glycolysis; D-glyceraldehyde 3-phosphate and glycerone phosphate from D-glucose: step 3/4.</text>
</comment>
<evidence type="ECO:0000256" key="14">
    <source>
        <dbReference type="ARBA" id="ARBA00048070"/>
    </source>
</evidence>
<proteinExistence type="inferred from homology"/>
<feature type="binding site" description="in other chain" evidence="15">
    <location>
        <begin position="125"/>
        <end position="127"/>
    </location>
    <ligand>
        <name>substrate</name>
        <note>ligand shared between dimeric partners</note>
    </ligand>
</feature>
<evidence type="ECO:0000256" key="8">
    <source>
        <dbReference type="ARBA" id="ARBA00022723"/>
    </source>
</evidence>
<dbReference type="InterPro" id="IPR035966">
    <property type="entry name" value="PKF_sf"/>
</dbReference>
<dbReference type="GO" id="GO:0003872">
    <property type="term" value="F:6-phosphofructokinase activity"/>
    <property type="evidence" value="ECO:0007669"/>
    <property type="project" value="UniProtKB-UniRule"/>
</dbReference>
<feature type="domain" description="Phosphofructokinase" evidence="16">
    <location>
        <begin position="3"/>
        <end position="275"/>
    </location>
</feature>
<dbReference type="Proteomes" id="UP000049855">
    <property type="component" value="Unassembled WGS sequence"/>
</dbReference>
<comment type="activity regulation">
    <text evidence="15">Allosterically activated by ADP and other diphosphonucleosides, and allosterically inhibited by phosphoenolpyruvate.</text>
</comment>
<dbReference type="InterPro" id="IPR000023">
    <property type="entry name" value="Phosphofructokinase_dom"/>
</dbReference>
<evidence type="ECO:0000256" key="15">
    <source>
        <dbReference type="HAMAP-Rule" id="MF_00339"/>
    </source>
</evidence>
<evidence type="ECO:0000256" key="13">
    <source>
        <dbReference type="ARBA" id="ARBA00023152"/>
    </source>
</evidence>
<evidence type="ECO:0000256" key="5">
    <source>
        <dbReference type="ARBA" id="ARBA00022490"/>
    </source>
</evidence>
<comment type="function">
    <text evidence="2 15">Catalyzes the phosphorylation of D-fructose 6-phosphate to fructose 1,6-bisphosphate by ATP, the first committing step of glycolysis.</text>
</comment>
<dbReference type="NCBIfam" id="TIGR02482">
    <property type="entry name" value="PFKA_ATP"/>
    <property type="match status" value="1"/>
</dbReference>
<accession>A0A0U1L7A7</accession>
<dbReference type="UniPathway" id="UPA00109">
    <property type="reaction ID" value="UER00182"/>
</dbReference>
<evidence type="ECO:0000256" key="6">
    <source>
        <dbReference type="ARBA" id="ARBA00022533"/>
    </source>
</evidence>
<dbReference type="EMBL" id="CTRP01000015">
    <property type="protein sequence ID" value="CQR74744.1"/>
    <property type="molecule type" value="Genomic_DNA"/>
</dbReference>
<feature type="binding site" description="in other chain" evidence="15">
    <location>
        <begin position="185"/>
        <end position="187"/>
    </location>
    <ligand>
        <name>ADP</name>
        <dbReference type="ChEBI" id="CHEBI:456216"/>
        <note>allosteric activator; ligand shared between dimeric partners</note>
    </ligand>
</feature>
<dbReference type="NCBIfam" id="NF002872">
    <property type="entry name" value="PRK03202.1"/>
    <property type="match status" value="1"/>
</dbReference>
<dbReference type="GO" id="GO:0046872">
    <property type="term" value="F:metal ion binding"/>
    <property type="evidence" value="ECO:0007669"/>
    <property type="project" value="UniProtKB-KW"/>
</dbReference>
<dbReference type="FunFam" id="3.40.50.460:FF:000002">
    <property type="entry name" value="ATP-dependent 6-phosphofructokinase"/>
    <property type="match status" value="1"/>
</dbReference>
<evidence type="ECO:0000256" key="7">
    <source>
        <dbReference type="ARBA" id="ARBA00022679"/>
    </source>
</evidence>
<feature type="binding site" description="in other chain" evidence="15">
    <location>
        <begin position="213"/>
        <end position="215"/>
    </location>
    <ligand>
        <name>ADP</name>
        <dbReference type="ChEBI" id="CHEBI:456216"/>
        <note>allosteric activator; ligand shared between dimeric partners</note>
    </ligand>
</feature>
<dbReference type="GO" id="GO:0016208">
    <property type="term" value="F:AMP binding"/>
    <property type="evidence" value="ECO:0007669"/>
    <property type="project" value="TreeGrafter"/>
</dbReference>
<keyword evidence="9 15" id="KW-0547">Nucleotide-binding</keyword>
<feature type="binding site" description="in other chain" evidence="15">
    <location>
        <begin position="169"/>
        <end position="171"/>
    </location>
    <ligand>
        <name>substrate</name>
        <note>ligand shared between dimeric partners</note>
    </ligand>
</feature>
<feature type="binding site" description="in other chain" evidence="15">
    <location>
        <position position="154"/>
    </location>
    <ligand>
        <name>ADP</name>
        <dbReference type="ChEBI" id="CHEBI:456216"/>
        <note>allosteric activator; ligand shared between dimeric partners</note>
    </ligand>
</feature>
<dbReference type="PANTHER" id="PTHR13697:SF4">
    <property type="entry name" value="ATP-DEPENDENT 6-PHOSPHOFRUCTOKINASE"/>
    <property type="match status" value="1"/>
</dbReference>
<dbReference type="SUPFAM" id="SSF53784">
    <property type="entry name" value="Phosphofructokinase"/>
    <property type="match status" value="1"/>
</dbReference>
<feature type="binding site" evidence="15">
    <location>
        <begin position="21"/>
        <end position="25"/>
    </location>
    <ligand>
        <name>ADP</name>
        <dbReference type="ChEBI" id="CHEBI:456216"/>
        <note>allosteric activator; ligand shared between dimeric partners</note>
    </ligand>
</feature>
<gene>
    <name evidence="15" type="primary">pfkA</name>
    <name evidence="17" type="ORF">SpAn4DRAFT_4101</name>
</gene>
<dbReference type="GO" id="GO:0061621">
    <property type="term" value="P:canonical glycolysis"/>
    <property type="evidence" value="ECO:0007669"/>
    <property type="project" value="TreeGrafter"/>
</dbReference>
<reference evidence="18" key="1">
    <citation type="submission" date="2015-03" db="EMBL/GenBank/DDBJ databases">
        <authorList>
            <person name="Nijsse Bart"/>
        </authorList>
    </citation>
    <scope>NUCLEOTIDE SEQUENCE [LARGE SCALE GENOMIC DNA]</scope>
</reference>
<dbReference type="GO" id="GO:0030388">
    <property type="term" value="P:fructose 1,6-bisphosphate metabolic process"/>
    <property type="evidence" value="ECO:0007669"/>
    <property type="project" value="TreeGrafter"/>
</dbReference>
<dbReference type="Gene3D" id="3.40.50.460">
    <property type="entry name" value="Phosphofructokinase domain"/>
    <property type="match status" value="1"/>
</dbReference>
<dbReference type="RefSeq" id="WP_021166574.1">
    <property type="nucleotide sequence ID" value="NZ_CTRP01000015.1"/>
</dbReference>
<comment type="catalytic activity">
    <reaction evidence="14 15">
        <text>beta-D-fructose 6-phosphate + ATP = beta-D-fructose 1,6-bisphosphate + ADP + H(+)</text>
        <dbReference type="Rhea" id="RHEA:16109"/>
        <dbReference type="ChEBI" id="CHEBI:15378"/>
        <dbReference type="ChEBI" id="CHEBI:30616"/>
        <dbReference type="ChEBI" id="CHEBI:32966"/>
        <dbReference type="ChEBI" id="CHEBI:57634"/>
        <dbReference type="ChEBI" id="CHEBI:456216"/>
        <dbReference type="EC" id="2.7.1.11"/>
    </reaction>
</comment>
<dbReference type="Gene3D" id="3.40.50.450">
    <property type="match status" value="1"/>
</dbReference>
<dbReference type="GO" id="GO:0070095">
    <property type="term" value="F:fructose-6-phosphate binding"/>
    <property type="evidence" value="ECO:0007669"/>
    <property type="project" value="TreeGrafter"/>
</dbReference>
<keyword evidence="13 15" id="KW-0324">Glycolysis</keyword>
<keyword evidence="8 15" id="KW-0479">Metal-binding</keyword>
<keyword evidence="10 15" id="KW-0418">Kinase</keyword>
<evidence type="ECO:0000256" key="3">
    <source>
        <dbReference type="ARBA" id="ARBA00004496"/>
    </source>
</evidence>
<dbReference type="PIRSF" id="PIRSF000532">
    <property type="entry name" value="ATP_PFK_prok"/>
    <property type="match status" value="1"/>
</dbReference>
<dbReference type="PRINTS" id="PR00476">
    <property type="entry name" value="PHFRCTKINASE"/>
</dbReference>
<feature type="binding site" evidence="15">
    <location>
        <position position="103"/>
    </location>
    <ligand>
        <name>Mg(2+)</name>
        <dbReference type="ChEBI" id="CHEBI:18420"/>
        <note>catalytic</note>
    </ligand>
</feature>
<comment type="subcellular location">
    <subcellularLocation>
        <location evidence="3 15">Cytoplasm</location>
    </subcellularLocation>
</comment>
<keyword evidence="18" id="KW-1185">Reference proteome</keyword>
<feature type="binding site" description="in other chain" evidence="15">
    <location>
        <position position="222"/>
    </location>
    <ligand>
        <name>substrate</name>
        <note>ligand shared between dimeric partners</note>
    </ligand>
</feature>
<dbReference type="FunFam" id="3.40.50.450:FF:000001">
    <property type="entry name" value="ATP-dependent 6-phosphofructokinase"/>
    <property type="match status" value="1"/>
</dbReference>
<feature type="binding site" evidence="15">
    <location>
        <position position="162"/>
    </location>
    <ligand>
        <name>substrate</name>
        <note>ligand shared between dimeric partners</note>
    </ligand>
</feature>
<feature type="binding site" description="in other chain" evidence="15">
    <location>
        <begin position="249"/>
        <end position="252"/>
    </location>
    <ligand>
        <name>substrate</name>
        <note>ligand shared between dimeric partners</note>
    </ligand>
</feature>
<dbReference type="GO" id="GO:0048029">
    <property type="term" value="F:monosaccharide binding"/>
    <property type="evidence" value="ECO:0007669"/>
    <property type="project" value="TreeGrafter"/>
</dbReference>
<evidence type="ECO:0000313" key="17">
    <source>
        <dbReference type="EMBL" id="CQR74744.1"/>
    </source>
</evidence>
<dbReference type="AlphaFoldDB" id="A0A0U1L7A7"/>
<dbReference type="InterPro" id="IPR012828">
    <property type="entry name" value="PFKA_ATP_prok"/>
</dbReference>
<dbReference type="GO" id="GO:0042802">
    <property type="term" value="F:identical protein binding"/>
    <property type="evidence" value="ECO:0007669"/>
    <property type="project" value="TreeGrafter"/>
</dbReference>
<feature type="binding site" description="in other chain" evidence="15">
    <location>
        <position position="211"/>
    </location>
    <ligand>
        <name>ADP</name>
        <dbReference type="ChEBI" id="CHEBI:456216"/>
        <note>allosteric activator; ligand shared between dimeric partners</note>
    </ligand>
</feature>
<feature type="binding site" evidence="15">
    <location>
        <position position="243"/>
    </location>
    <ligand>
        <name>substrate</name>
        <note>ligand shared between dimeric partners</note>
    </ligand>
</feature>